<dbReference type="SMART" id="SM00436">
    <property type="entry name" value="TOP1Bc"/>
    <property type="match status" value="1"/>
</dbReference>
<evidence type="ECO:0000313" key="11">
    <source>
        <dbReference type="Proteomes" id="UP001530315"/>
    </source>
</evidence>
<dbReference type="InterPro" id="IPR006171">
    <property type="entry name" value="TOPRIM_dom"/>
</dbReference>
<feature type="compositionally biased region" description="Gly residues" evidence="8">
    <location>
        <begin position="928"/>
        <end position="939"/>
    </location>
</feature>
<dbReference type="InterPro" id="IPR003601">
    <property type="entry name" value="Topo_IA_2"/>
</dbReference>
<dbReference type="Gene3D" id="1.10.460.10">
    <property type="entry name" value="Topoisomerase I, domain 2"/>
    <property type="match status" value="1"/>
</dbReference>
<dbReference type="FunFam" id="1.10.290.10:FF:000001">
    <property type="entry name" value="DNA topoisomerase"/>
    <property type="match status" value="1"/>
</dbReference>
<evidence type="ECO:0000256" key="6">
    <source>
        <dbReference type="ARBA" id="ARBA00023235"/>
    </source>
</evidence>
<evidence type="ECO:0000256" key="5">
    <source>
        <dbReference type="ARBA" id="ARBA00023125"/>
    </source>
</evidence>
<dbReference type="PANTHER" id="PTHR11390">
    <property type="entry name" value="PROKARYOTIC DNA TOPOISOMERASE"/>
    <property type="match status" value="1"/>
</dbReference>
<gene>
    <name evidence="10" type="ORF">ACHAW5_003581</name>
</gene>
<feature type="domain" description="Topo IA-type catalytic" evidence="9">
    <location>
        <begin position="189"/>
        <end position="639"/>
    </location>
</feature>
<dbReference type="Proteomes" id="UP001530315">
    <property type="component" value="Unassembled WGS sequence"/>
</dbReference>
<comment type="similarity">
    <text evidence="2 7">Belongs to the type IA topoisomerase family.</text>
</comment>
<comment type="catalytic activity">
    <reaction evidence="1 7">
        <text>ATP-independent breakage of single-stranded DNA, followed by passage and rejoining.</text>
        <dbReference type="EC" id="5.6.2.1"/>
    </reaction>
</comment>
<dbReference type="SUPFAM" id="SSF56712">
    <property type="entry name" value="Prokaryotic type I DNA topoisomerase"/>
    <property type="match status" value="1"/>
</dbReference>
<dbReference type="PROSITE" id="PS52039">
    <property type="entry name" value="TOPO_IA_2"/>
    <property type="match status" value="1"/>
</dbReference>
<name>A0ABD3PRF1_9STRA</name>
<dbReference type="GO" id="GO:0003677">
    <property type="term" value="F:DNA binding"/>
    <property type="evidence" value="ECO:0007669"/>
    <property type="project" value="UniProtKB-KW"/>
</dbReference>
<dbReference type="InterPro" id="IPR013825">
    <property type="entry name" value="Topo_IA_cen_sub2"/>
</dbReference>
<proteinExistence type="inferred from homology"/>
<keyword evidence="5 7" id="KW-0238">DNA-binding</keyword>
<dbReference type="CDD" id="cd00186">
    <property type="entry name" value="TOP1Ac"/>
    <property type="match status" value="1"/>
</dbReference>
<dbReference type="InterPro" id="IPR000380">
    <property type="entry name" value="Topo_IA"/>
</dbReference>
<dbReference type="AlphaFoldDB" id="A0ABD3PRF1"/>
<evidence type="ECO:0000256" key="1">
    <source>
        <dbReference type="ARBA" id="ARBA00000213"/>
    </source>
</evidence>
<dbReference type="PRINTS" id="PR00417">
    <property type="entry name" value="PRTPISMRASEI"/>
</dbReference>
<dbReference type="EC" id="5.6.2.1" evidence="3 7"/>
<dbReference type="SMART" id="SM00493">
    <property type="entry name" value="TOPRIM"/>
    <property type="match status" value="1"/>
</dbReference>
<evidence type="ECO:0000259" key="9">
    <source>
        <dbReference type="PROSITE" id="PS52039"/>
    </source>
</evidence>
<reference evidence="10 11" key="1">
    <citation type="submission" date="2024-10" db="EMBL/GenBank/DDBJ databases">
        <title>Updated reference genomes for cyclostephanoid diatoms.</title>
        <authorList>
            <person name="Roberts W.R."/>
            <person name="Alverson A.J."/>
        </authorList>
    </citation>
    <scope>NUCLEOTIDE SEQUENCE [LARGE SCALE GENOMIC DNA]</scope>
    <source>
        <strain evidence="10 11">AJA276-08</strain>
    </source>
</reference>
<evidence type="ECO:0000256" key="2">
    <source>
        <dbReference type="ARBA" id="ARBA00009446"/>
    </source>
</evidence>
<evidence type="ECO:0000313" key="10">
    <source>
        <dbReference type="EMBL" id="KAL3790427.1"/>
    </source>
</evidence>
<organism evidence="10 11">
    <name type="scientific">Stephanodiscus triporus</name>
    <dbReference type="NCBI Taxonomy" id="2934178"/>
    <lineage>
        <taxon>Eukaryota</taxon>
        <taxon>Sar</taxon>
        <taxon>Stramenopiles</taxon>
        <taxon>Ochrophyta</taxon>
        <taxon>Bacillariophyta</taxon>
        <taxon>Coscinodiscophyceae</taxon>
        <taxon>Thalassiosirophycidae</taxon>
        <taxon>Stephanodiscales</taxon>
        <taxon>Stephanodiscaceae</taxon>
        <taxon>Stephanodiscus</taxon>
    </lineage>
</organism>
<dbReference type="InterPro" id="IPR003602">
    <property type="entry name" value="Topo_IA_DNA-bd_dom"/>
</dbReference>
<dbReference type="Gene3D" id="3.40.50.140">
    <property type="match status" value="1"/>
</dbReference>
<accession>A0ABD3PRF1</accession>
<comment type="function">
    <text evidence="7">Introduces a single-strand break via transesterification at a target site in duplex DNA. Releases the supercoiling and torsional tension of DNA introduced during the DNA replication and transcription by transiently cleaving and rejoining one strand of the DNA duplex. The scissile phosphodiester is attacked by the catalytic tyrosine of the enzyme, resulting in the formation of a DNA-(5'-phosphotyrosyl)-enzyme intermediate and the expulsion of a 3'-OH DNA strand.</text>
</comment>
<evidence type="ECO:0000256" key="4">
    <source>
        <dbReference type="ARBA" id="ARBA00023029"/>
    </source>
</evidence>
<feature type="region of interest" description="Disordered" evidence="8">
    <location>
        <begin position="916"/>
        <end position="952"/>
    </location>
</feature>
<keyword evidence="4 7" id="KW-0799">Topoisomerase</keyword>
<protein>
    <recommendedName>
        <fullName evidence="3 7">DNA topoisomerase</fullName>
        <ecNumber evidence="3 7">5.6.2.1</ecNumber>
    </recommendedName>
</protein>
<dbReference type="InterPro" id="IPR013826">
    <property type="entry name" value="Topo_IA_cen_sub3"/>
</dbReference>
<dbReference type="InterPro" id="IPR013824">
    <property type="entry name" value="Topo_IA_cen_sub1"/>
</dbReference>
<dbReference type="SMART" id="SM00437">
    <property type="entry name" value="TOP1Ac"/>
    <property type="match status" value="1"/>
</dbReference>
<dbReference type="InterPro" id="IPR023405">
    <property type="entry name" value="Topo_IA_core_domain"/>
</dbReference>
<evidence type="ECO:0000256" key="8">
    <source>
        <dbReference type="SAM" id="MobiDB-lite"/>
    </source>
</evidence>
<comment type="caution">
    <text evidence="10">The sequence shown here is derived from an EMBL/GenBank/DDBJ whole genome shotgun (WGS) entry which is preliminary data.</text>
</comment>
<sequence>MAPPVVLNVAEKPSVARALAQVFGSSPGSRPRNNHQAGPAQIFECENVCFPSLYQQGHGRPLPNSVIDEPHTMITTSVRGHLASQDFGPAYGWSRCPPVTLFEAPINTEYSEDMQPLERMLRDLSRRASALILWLDCDREGEAISDEVRTVCLKGNPRLGAQNRIYRAKFSTVLPGEIRKALRTLGRVNENFVQAVQARSEHDLRVGAAFTRFQTLRLQKKFDGFQERGVVSYGPCQFPTLGFVVERWARIETFVPENFWTIEMSIKLNADGSVVNDSDQSQNGNVYINQQSRAIHLSWKRVRLYDRPTTAAIYDACLEAGVAVVTSLTGRPKNKWRPVPLATVELQKRASKYLRIGSEELMNKAEELYNQGYISYPRTETEKFRPEFDHHTLIQSFQAVAGEFGDYASRLLTNNNFQNPRAGQNDDNAHPPITPAKAVNVESISDPIQRKIYSLIVKHYLACCSRDAVGRETELCLKIASEEFVAKGLMVLERNWLDIYQPWERWSTGQGELPRVAVGSRITPTSLLMKDGQTNPPQLISEVELIALMDRNGIGTDATIAQHITTICDRRYAERDANQRFHPTKLGIALVEGYNSMGYRLNLPDLRREMEANCSAIAAGHKSKNDVLLPVLAKMLDVFNKANEEVHKLDAAVERHFSKLGSNNSQYTLLQENFSLCGSCNGKMTLKQQLDGAGRGSNRQRYEVSAGGSKLLHCTTCSRAHLMPRYHQQLFPAVKQGTQNDPLTCPICQYQLIKCENDGNSYHICPYCFSDPPMDHGGDSSTDFPCSKCTHPTCFLATGTHGANVEVFSCPFCSAAGNAGGVSLKRSSNGYRLSCSNGGRDRCQFVVWLPKAAKEIFVTDTTDASVCIACSTQERLVRKLKFVWKMGSVPPHYDRELTTCVLCDDHFTRDMEIRIPSINQVQPRRAGSTGGGRGSGRGSNGNSDFRRGRDDNGRGAGGGIKCFKCGGPHYATACPNNQR</sequence>
<dbReference type="GO" id="GO:0003917">
    <property type="term" value="F:DNA topoisomerase type I (single strand cut, ATP-independent) activity"/>
    <property type="evidence" value="ECO:0007669"/>
    <property type="project" value="UniProtKB-EC"/>
</dbReference>
<keyword evidence="6 7" id="KW-0413">Isomerase</keyword>
<dbReference type="Pfam" id="PF01131">
    <property type="entry name" value="Topoisom_bac"/>
    <property type="match status" value="1"/>
</dbReference>
<dbReference type="Gene3D" id="2.70.20.10">
    <property type="entry name" value="Topoisomerase I, domain 3"/>
    <property type="match status" value="1"/>
</dbReference>
<dbReference type="Gene3D" id="1.10.290.10">
    <property type="entry name" value="Topoisomerase I, domain 4"/>
    <property type="match status" value="1"/>
</dbReference>
<dbReference type="InterPro" id="IPR013497">
    <property type="entry name" value="Topo_IA_cen"/>
</dbReference>
<dbReference type="PANTHER" id="PTHR11390:SF21">
    <property type="entry name" value="DNA TOPOISOMERASE 3-ALPHA"/>
    <property type="match status" value="1"/>
</dbReference>
<dbReference type="Pfam" id="PF01751">
    <property type="entry name" value="Toprim"/>
    <property type="match status" value="1"/>
</dbReference>
<evidence type="ECO:0000256" key="3">
    <source>
        <dbReference type="ARBA" id="ARBA00012891"/>
    </source>
</evidence>
<evidence type="ECO:0000256" key="7">
    <source>
        <dbReference type="RuleBase" id="RU362092"/>
    </source>
</evidence>
<dbReference type="EMBL" id="JALLAZ020000640">
    <property type="protein sequence ID" value="KAL3790427.1"/>
    <property type="molecule type" value="Genomic_DNA"/>
</dbReference>
<keyword evidence="11" id="KW-1185">Reference proteome</keyword>